<dbReference type="Proteomes" id="UP000199656">
    <property type="component" value="Unassembled WGS sequence"/>
</dbReference>
<feature type="domain" description="Acyltransferase 3" evidence="2">
    <location>
        <begin position="5"/>
        <end position="333"/>
    </location>
</feature>
<organism evidence="3 4">
    <name type="scientific">Chitinophaga terrae</name>
    <name type="common">ex Kim and Jung 2007</name>
    <dbReference type="NCBI Taxonomy" id="408074"/>
    <lineage>
        <taxon>Bacteria</taxon>
        <taxon>Pseudomonadati</taxon>
        <taxon>Bacteroidota</taxon>
        <taxon>Chitinophagia</taxon>
        <taxon>Chitinophagales</taxon>
        <taxon>Chitinophagaceae</taxon>
        <taxon>Chitinophaga</taxon>
    </lineage>
</organism>
<proteinExistence type="predicted"/>
<reference evidence="4" key="1">
    <citation type="submission" date="2016-10" db="EMBL/GenBank/DDBJ databases">
        <authorList>
            <person name="Varghese N."/>
            <person name="Submissions S."/>
        </authorList>
    </citation>
    <scope>NUCLEOTIDE SEQUENCE [LARGE SCALE GENOMIC DNA]</scope>
    <source>
        <strain evidence="4">DSM 23920</strain>
    </source>
</reference>
<dbReference type="AlphaFoldDB" id="A0A1H4FE44"/>
<feature type="transmembrane region" description="Helical" evidence="1">
    <location>
        <begin position="43"/>
        <end position="67"/>
    </location>
</feature>
<gene>
    <name evidence="3" type="ORF">SAMN05660909_04336</name>
</gene>
<dbReference type="Pfam" id="PF01757">
    <property type="entry name" value="Acyl_transf_3"/>
    <property type="match status" value="1"/>
</dbReference>
<feature type="transmembrane region" description="Helical" evidence="1">
    <location>
        <begin position="87"/>
        <end position="111"/>
    </location>
</feature>
<keyword evidence="3" id="KW-0808">Transferase</keyword>
<name>A0A1H4FE44_9BACT</name>
<keyword evidence="3" id="KW-0012">Acyltransferase</keyword>
<keyword evidence="3" id="KW-0378">Hydrolase</keyword>
<feature type="transmembrane region" description="Helical" evidence="1">
    <location>
        <begin position="256"/>
        <end position="274"/>
    </location>
</feature>
<evidence type="ECO:0000259" key="2">
    <source>
        <dbReference type="Pfam" id="PF01757"/>
    </source>
</evidence>
<keyword evidence="1" id="KW-1133">Transmembrane helix</keyword>
<dbReference type="STRING" id="408074.SAMN05660909_04336"/>
<evidence type="ECO:0000313" key="4">
    <source>
        <dbReference type="Proteomes" id="UP000199656"/>
    </source>
</evidence>
<dbReference type="GO" id="GO:0016787">
    <property type="term" value="F:hydrolase activity"/>
    <property type="evidence" value="ECO:0007669"/>
    <property type="project" value="UniProtKB-KW"/>
</dbReference>
<feature type="transmembrane region" description="Helical" evidence="1">
    <location>
        <begin position="295"/>
        <end position="315"/>
    </location>
</feature>
<accession>A0A1H4FE44</accession>
<keyword evidence="1" id="KW-0812">Transmembrane</keyword>
<dbReference type="RefSeq" id="WP_089764142.1">
    <property type="nucleotide sequence ID" value="NZ_BKAT01000043.1"/>
</dbReference>
<dbReference type="InterPro" id="IPR002656">
    <property type="entry name" value="Acyl_transf_3_dom"/>
</dbReference>
<feature type="transmembrane region" description="Helical" evidence="1">
    <location>
        <begin position="327"/>
        <end position="343"/>
    </location>
</feature>
<feature type="transmembrane region" description="Helical" evidence="1">
    <location>
        <begin position="190"/>
        <end position="209"/>
    </location>
</feature>
<keyword evidence="4" id="KW-1185">Reference proteome</keyword>
<dbReference type="GO" id="GO:0016747">
    <property type="term" value="F:acyltransferase activity, transferring groups other than amino-acyl groups"/>
    <property type="evidence" value="ECO:0007669"/>
    <property type="project" value="InterPro"/>
</dbReference>
<feature type="transmembrane region" description="Helical" evidence="1">
    <location>
        <begin position="163"/>
        <end position="184"/>
    </location>
</feature>
<sequence length="365" mass="42524">MKKLNSIQFLRAFAILLLIYAGAIQLASTFAKSQQQQFFHLRYFGFMGLDLFMVIAGFMTGYSFYYYSGKKDGIEFLKNRFLRINPLYYIGTLIFMVFVCFLHKNFPFVLVLSGLRDMFLPFRVLNAQQQFYLLLVDSWPFTFLWLFYILFALTIFFRIKKKLLVLGLLLLVLSIAGFYITAYVQFRAKYVTSPIMLEYLSGLLIYWLYRERKIPGYAATAFLILGVAGYIYNIFFGDNDIFRTKGDLDQIYELRHVLLMGVPAVMLVAGCIEMERNGKLMPVWNNRWFLLTGNAAYSIFLVYPTVYFLLIMGYIQIGKAPNPDLNIWLHMPIAWGLGILFYRKVEIPLLAMFETPHTPTTYANA</sequence>
<evidence type="ECO:0000256" key="1">
    <source>
        <dbReference type="SAM" id="Phobius"/>
    </source>
</evidence>
<dbReference type="OrthoDB" id="290051at2"/>
<feature type="transmembrane region" description="Helical" evidence="1">
    <location>
        <begin position="131"/>
        <end position="156"/>
    </location>
</feature>
<feature type="transmembrane region" description="Helical" evidence="1">
    <location>
        <begin position="216"/>
        <end position="236"/>
    </location>
</feature>
<protein>
    <submittedName>
        <fullName evidence="3">Peptidoglycan/LPS O-acetylase OafA/YrhL, contains acyltransferase and SGNH-hydrolase domains</fullName>
    </submittedName>
</protein>
<feature type="transmembrane region" description="Helical" evidence="1">
    <location>
        <begin position="12"/>
        <end position="31"/>
    </location>
</feature>
<dbReference type="EMBL" id="FNRL01000024">
    <property type="protein sequence ID" value="SEA95545.1"/>
    <property type="molecule type" value="Genomic_DNA"/>
</dbReference>
<keyword evidence="1" id="KW-0472">Membrane</keyword>
<evidence type="ECO:0000313" key="3">
    <source>
        <dbReference type="EMBL" id="SEA95545.1"/>
    </source>
</evidence>